<organism evidence="3 4">
    <name type="scientific">Erinaceus europaeus</name>
    <name type="common">Western European hedgehog</name>
    <dbReference type="NCBI Taxonomy" id="9365"/>
    <lineage>
        <taxon>Eukaryota</taxon>
        <taxon>Metazoa</taxon>
        <taxon>Chordata</taxon>
        <taxon>Craniata</taxon>
        <taxon>Vertebrata</taxon>
        <taxon>Euteleostomi</taxon>
        <taxon>Mammalia</taxon>
        <taxon>Eutheria</taxon>
        <taxon>Laurasiatheria</taxon>
        <taxon>Eulipotyphla</taxon>
        <taxon>Erinaceidae</taxon>
        <taxon>Erinaceinae</taxon>
        <taxon>Erinaceus</taxon>
    </lineage>
</organism>
<dbReference type="FunCoup" id="A0A1S3AKB7">
    <property type="interactions" value="251"/>
</dbReference>
<dbReference type="RefSeq" id="XP_007536287.2">
    <property type="nucleotide sequence ID" value="XM_007536225.3"/>
</dbReference>
<dbReference type="GO" id="GO:0005881">
    <property type="term" value="C:cytoplasmic microtubule"/>
    <property type="evidence" value="ECO:0007669"/>
    <property type="project" value="TreeGrafter"/>
</dbReference>
<dbReference type="CTD" id="54627"/>
<proteinExistence type="predicted"/>
<feature type="region of interest" description="Disordered" evidence="1">
    <location>
        <begin position="272"/>
        <end position="301"/>
    </location>
</feature>
<dbReference type="OrthoDB" id="69809at2759"/>
<feature type="domain" description="Microtubule-associated protein 10 C-terminal" evidence="2">
    <location>
        <begin position="332"/>
        <end position="964"/>
    </location>
</feature>
<dbReference type="GO" id="GO:0031122">
    <property type="term" value="P:cytoplasmic microtubule organization"/>
    <property type="evidence" value="ECO:0007669"/>
    <property type="project" value="TreeGrafter"/>
</dbReference>
<dbReference type="InterPro" id="IPR039302">
    <property type="entry name" value="MAP10"/>
</dbReference>
<dbReference type="Pfam" id="PF14925">
    <property type="entry name" value="HPHLAWLY"/>
    <property type="match status" value="1"/>
</dbReference>
<dbReference type="GO" id="GO:0051256">
    <property type="term" value="P:mitotic spindle midzone assembly"/>
    <property type="evidence" value="ECO:0007669"/>
    <property type="project" value="TreeGrafter"/>
</dbReference>
<dbReference type="AlphaFoldDB" id="A0A1S3AKB7"/>
<evidence type="ECO:0000259" key="2">
    <source>
        <dbReference type="Pfam" id="PF14925"/>
    </source>
</evidence>
<protein>
    <submittedName>
        <fullName evidence="4">Microtubule-associated protein 10</fullName>
    </submittedName>
</protein>
<dbReference type="GO" id="GO:0008017">
    <property type="term" value="F:microtubule binding"/>
    <property type="evidence" value="ECO:0007669"/>
    <property type="project" value="InterPro"/>
</dbReference>
<dbReference type="PANTHER" id="PTHR21831">
    <property type="entry name" value="MICROTUBULE-ASSOCIATED PROTEIN 10"/>
    <property type="match status" value="1"/>
</dbReference>
<evidence type="ECO:0000313" key="4">
    <source>
        <dbReference type="RefSeq" id="XP_007536287.2"/>
    </source>
</evidence>
<feature type="region of interest" description="Disordered" evidence="1">
    <location>
        <begin position="655"/>
        <end position="682"/>
    </location>
</feature>
<feature type="compositionally biased region" description="Basic and acidic residues" evidence="1">
    <location>
        <begin position="799"/>
        <end position="812"/>
    </location>
</feature>
<feature type="region of interest" description="Disordered" evidence="1">
    <location>
        <begin position="777"/>
        <end position="830"/>
    </location>
</feature>
<dbReference type="Pfam" id="PF14924">
    <property type="entry name" value="MAP10_N"/>
    <property type="match status" value="1"/>
</dbReference>
<evidence type="ECO:0000256" key="1">
    <source>
        <dbReference type="SAM" id="MobiDB-lite"/>
    </source>
</evidence>
<evidence type="ECO:0000313" key="3">
    <source>
        <dbReference type="Proteomes" id="UP001652624"/>
    </source>
</evidence>
<dbReference type="GO" id="GO:0005813">
    <property type="term" value="C:centrosome"/>
    <property type="evidence" value="ECO:0007669"/>
    <property type="project" value="TreeGrafter"/>
</dbReference>
<dbReference type="InParanoid" id="A0A1S3AKB7"/>
<keyword evidence="3" id="KW-1185">Reference proteome</keyword>
<dbReference type="GO" id="GO:0097431">
    <property type="term" value="C:mitotic spindle pole"/>
    <property type="evidence" value="ECO:0007669"/>
    <property type="project" value="TreeGrafter"/>
</dbReference>
<gene>
    <name evidence="4" type="primary">MAP10</name>
</gene>
<dbReference type="GeneID" id="103125446"/>
<dbReference type="GO" id="GO:0032467">
    <property type="term" value="P:positive regulation of cytokinesis"/>
    <property type="evidence" value="ECO:0007669"/>
    <property type="project" value="TreeGrafter"/>
</dbReference>
<dbReference type="Proteomes" id="UP001652624">
    <property type="component" value="Chromosome 6"/>
</dbReference>
<feature type="compositionally biased region" description="Polar residues" evidence="1">
    <location>
        <begin position="319"/>
        <end position="328"/>
    </location>
</feature>
<name>A0A1S3AKB7_ERIEU</name>
<accession>A0A1S3AKB7</accession>
<dbReference type="GO" id="GO:1990023">
    <property type="term" value="C:mitotic spindle midzone"/>
    <property type="evidence" value="ECO:0007669"/>
    <property type="project" value="TreeGrafter"/>
</dbReference>
<dbReference type="InterPro" id="IPR026679">
    <property type="entry name" value="MAP10_C-term"/>
</dbReference>
<dbReference type="eggNOG" id="ENOG502QVBX">
    <property type="taxonomic scope" value="Eukaryota"/>
</dbReference>
<feature type="region of interest" description="Disordered" evidence="1">
    <location>
        <begin position="492"/>
        <end position="519"/>
    </location>
</feature>
<dbReference type="PANTHER" id="PTHR21831:SF2">
    <property type="entry name" value="MICROTUBULE-ASSOCIATED PROTEIN 10"/>
    <property type="match status" value="1"/>
</dbReference>
<dbReference type="GO" id="GO:0030496">
    <property type="term" value="C:midbody"/>
    <property type="evidence" value="ECO:0007669"/>
    <property type="project" value="TreeGrafter"/>
</dbReference>
<sequence>MNLQQQQQQFHHLGNFPEQAGLSLNLGAPVQNPLRGRVLAAPGLFSLARTKALGFLACESPGESAMAPGRCERLFSLELVVDWVRLESGLPPPEVAVEAEREAEAAPPQSSSRPLRPAVAFRLLDFPTLLVYPPGGPTARAPEPQPGLFSFGRGKSCLFRWHPATLRRLLLGTPLYTMLLHLPPGHPTPAPQLLGACSISLGNLVHRVLARTSSSCTQGHRGSFSLHNEVGELIGDIALAYRLADLGSTLLGHLERPVTSVAVGVEAVELQKAPEVSSESQRGKQAASDSNSLDAGKPLVALKPPKKLKDLKAVVVQSEANSASTGSVENGVASAASSPNQDIRELDTETNIFCPPPLYYTHLPPPKMPPLQHKITIKPQVSLPEEFDGASVEERPANPPTHSSHLKHTNCTAQRTTPMLINPPPHVQDVGGSSQTSYLPQSEQDRINMISQLPLLNALLVELSVLYNQPMASPTRIHPHLSWLYRSENKKSPESYAKPTFDSARKDKLSTDGNEKAVSPQYKENQVANLKKGRYFRNSGIVPNRVPRGKLLYGLTNTLKLRLKQTNPAMLVVHEKREQYRKMQAQMLGAKLGITSSKIKVVNFAKHQQEHQMPKDQHLESVASFSEIQEFSEQTSGAFDNPGSTTETKLNCATEKTVDGESSTKSGALEGRKNQSNPTVPGRLIHTNSLGGKVEMKVQNTLVYQQFEDVSRIVVVDKEIDDREIKITESDFLTADKCEDKPCKNSCSESISELNYSDDFTSSCYFEESDTNEATSRILPTCNSSPRAGASKHSQYTHKSRETRLSTRETSSEKSSFLSPPFSIGSPVHSQKRSPIVMKLDRSLEESSSTSINDFSSLHWTEKKGNSISQNSVLGCKITKMDKDISVKLETRTDCKSLEKSQSLQTSQVSSYISSNLTELKDNDLDSSVSENFEEDDVEIGSLNISKQCKDISDLVVNKLPGYTV</sequence>
<feature type="compositionally biased region" description="Basic and acidic residues" evidence="1">
    <location>
        <begin position="503"/>
        <end position="515"/>
    </location>
</feature>
<feature type="region of interest" description="Disordered" evidence="1">
    <location>
        <begin position="319"/>
        <end position="341"/>
    </location>
</feature>
<reference evidence="4" key="1">
    <citation type="submission" date="2025-08" db="UniProtKB">
        <authorList>
            <consortium name="RefSeq"/>
        </authorList>
    </citation>
    <scope>IDENTIFICATION</scope>
</reference>